<feature type="transmembrane region" description="Helical" evidence="10">
    <location>
        <begin position="376"/>
        <end position="397"/>
    </location>
</feature>
<keyword evidence="9 10" id="KW-0472">Membrane</keyword>
<dbReference type="SUPFAM" id="SSF56784">
    <property type="entry name" value="HAD-like"/>
    <property type="match status" value="1"/>
</dbReference>
<dbReference type="Proteomes" id="UP001473424">
    <property type="component" value="Chromosome"/>
</dbReference>
<evidence type="ECO:0000256" key="10">
    <source>
        <dbReference type="RuleBase" id="RU362081"/>
    </source>
</evidence>
<dbReference type="NCBIfam" id="TIGR01511">
    <property type="entry name" value="ATPase-IB1_Cu"/>
    <property type="match status" value="1"/>
</dbReference>
<dbReference type="SFLD" id="SFLDF00027">
    <property type="entry name" value="p-type_atpase"/>
    <property type="match status" value="1"/>
</dbReference>
<comment type="subcellular location">
    <subcellularLocation>
        <location evidence="10">Cell membrane</location>
    </subcellularLocation>
    <subcellularLocation>
        <location evidence="1">Endomembrane system</location>
        <topology evidence="1">Multi-pass membrane protein</topology>
    </subcellularLocation>
</comment>
<keyword evidence="3 10" id="KW-0812">Transmembrane</keyword>
<feature type="transmembrane region" description="Helical" evidence="10">
    <location>
        <begin position="409"/>
        <end position="434"/>
    </location>
</feature>
<dbReference type="PANTHER" id="PTHR43520:SF8">
    <property type="entry name" value="P-TYPE CU(+) TRANSPORTER"/>
    <property type="match status" value="1"/>
</dbReference>
<evidence type="ECO:0000256" key="2">
    <source>
        <dbReference type="ARBA" id="ARBA00006024"/>
    </source>
</evidence>
<reference evidence="14" key="1">
    <citation type="journal article" date="2024" name="FEMS Microbiol. Lett.">
        <title>Genomic insights into Spiroplasma endosymbionts that induce male-killing and protective phenotypes in the pea aphid.</title>
        <authorList>
            <person name="Arai H."/>
            <person name="Legeai F."/>
            <person name="Kageyama D."/>
            <person name="Sugio A."/>
            <person name="Simon J.C."/>
        </authorList>
    </citation>
    <scope>NUCLEOTIDE SEQUENCE [LARGE SCALE GENOMIC DNA]</scope>
    <source>
        <strain evidence="14">sAp269</strain>
    </source>
</reference>
<dbReference type="InterPro" id="IPR044492">
    <property type="entry name" value="P_typ_ATPase_HD_dom"/>
</dbReference>
<dbReference type="SFLD" id="SFLDS00003">
    <property type="entry name" value="Haloacid_Dehalogenase"/>
    <property type="match status" value="1"/>
</dbReference>
<sequence length="765" mass="85241">MNNTSDINDNFVISRAVLSDVSCTSCASVIERHFTKEDGITVSINFATKKAQFSYDPKFWNEKKIKKAMHHLGYKICKFETEIKDIKTSHQVDMKDITDDHSSHSHSSEQHQSHMSEQHHNHQHNVKLRDLIELIIGWILLLPLLLIMIPNTSFFDSLRNPYVQLELAIPIQFYFGRKFYIGIYQELIKQKWPGMHTLLALGTTTAFIFSIYLMIINKTKHLYFEVSASIIMIVLLGDLISAVAQKRATSGLESLMSLKPKSILKYDYNTKTETFINIEDVQLNDILIIRKGENIPTDGQLISEEAFINESMLTGESQVITKKVNQNLIVGTNNVGDSFRMKATKIGKYTVLASIIKAVEDAQSQKPKLQKLADKISGWFTPTVILIAILVFLIRYFAVGNGVQESLEIAIATLIIACPCALGIATPLAVAVGINKAAKIGIIYNKASAFEKITKIDTICFDKTGTLTTGNLVITKIYGQEKHVNKAIAMEKHSTHPLALAFSLYSNTNNVRQSLTITEVKEQISFGIKAKYQTEELQISSLENLQKAKMPFSPFLKTFDFETVTPSQKVLALAINKVVTNIFILEDELQTNALLTIEKVKKKGIEVILISGDNESQTLAIANRVGIETYFANVTPQGKSQIVADLQAKGKKVTFVGDGINDVIALEQSDLAIAMGSGSDIAKKIGDITILDNDISIVYKAIVLTKKTKNNIWMNFIWAFSYNIIIIPLAAAGFIIPPLAAIAMALSDITVVGNSLIFKWRKYKY</sequence>
<feature type="transmembrane region" description="Helical" evidence="10">
    <location>
        <begin position="131"/>
        <end position="149"/>
    </location>
</feature>
<feature type="transmembrane region" description="Helical" evidence="10">
    <location>
        <begin position="198"/>
        <end position="216"/>
    </location>
</feature>
<dbReference type="Pfam" id="PF00702">
    <property type="entry name" value="Hydrolase"/>
    <property type="match status" value="1"/>
</dbReference>
<dbReference type="InterPro" id="IPR059000">
    <property type="entry name" value="ATPase_P-type_domA"/>
</dbReference>
<gene>
    <name evidence="13" type="ORF">SAP269_12740</name>
</gene>
<feature type="transmembrane region" description="Helical" evidence="10">
    <location>
        <begin position="161"/>
        <end position="177"/>
    </location>
</feature>
<protein>
    <submittedName>
        <fullName evidence="13">Heavy metal translocating P-type ATPase</fullName>
    </submittedName>
</protein>
<keyword evidence="4 10" id="KW-0479">Metal-binding</keyword>
<comment type="similarity">
    <text evidence="2 10">Belongs to the cation transport ATPase (P-type) (TC 3.A.3) family. Type IB subfamily.</text>
</comment>
<proteinExistence type="inferred from homology"/>
<evidence type="ECO:0000256" key="3">
    <source>
        <dbReference type="ARBA" id="ARBA00022692"/>
    </source>
</evidence>
<evidence type="ECO:0000259" key="12">
    <source>
        <dbReference type="PROSITE" id="PS50846"/>
    </source>
</evidence>
<dbReference type="EMBL" id="AP028955">
    <property type="protein sequence ID" value="BET38685.1"/>
    <property type="molecule type" value="Genomic_DNA"/>
</dbReference>
<dbReference type="NCBIfam" id="TIGR01525">
    <property type="entry name" value="ATPase-IB_hvy"/>
    <property type="match status" value="1"/>
</dbReference>
<dbReference type="Gene3D" id="2.70.150.10">
    <property type="entry name" value="Calcium-transporting ATPase, cytoplasmic transduction domain A"/>
    <property type="match status" value="1"/>
</dbReference>
<dbReference type="InterPro" id="IPR018303">
    <property type="entry name" value="ATPase_P-typ_P_site"/>
</dbReference>
<dbReference type="NCBIfam" id="TIGR01494">
    <property type="entry name" value="ATPase_P-type"/>
    <property type="match status" value="1"/>
</dbReference>
<dbReference type="InterPro" id="IPR023214">
    <property type="entry name" value="HAD_sf"/>
</dbReference>
<evidence type="ECO:0000313" key="14">
    <source>
        <dbReference type="Proteomes" id="UP001473424"/>
    </source>
</evidence>
<dbReference type="PROSITE" id="PS00154">
    <property type="entry name" value="ATPASE_E1_E2"/>
    <property type="match status" value="1"/>
</dbReference>
<dbReference type="SUPFAM" id="SSF55008">
    <property type="entry name" value="HMA, heavy metal-associated domain"/>
    <property type="match status" value="1"/>
</dbReference>
<feature type="domain" description="HMA" evidence="12">
    <location>
        <begin position="12"/>
        <end position="77"/>
    </location>
</feature>
<dbReference type="InterPro" id="IPR006121">
    <property type="entry name" value="HMA_dom"/>
</dbReference>
<feature type="transmembrane region" description="Helical" evidence="10">
    <location>
        <begin position="716"/>
        <end position="736"/>
    </location>
</feature>
<dbReference type="Pfam" id="PF00403">
    <property type="entry name" value="HMA"/>
    <property type="match status" value="1"/>
</dbReference>
<dbReference type="PRINTS" id="PR00119">
    <property type="entry name" value="CATATPASE"/>
</dbReference>
<evidence type="ECO:0000313" key="13">
    <source>
        <dbReference type="EMBL" id="BET38685.1"/>
    </source>
</evidence>
<dbReference type="RefSeq" id="WP_353305649.1">
    <property type="nucleotide sequence ID" value="NZ_AP028955.1"/>
</dbReference>
<keyword evidence="10" id="KW-1003">Cell membrane</keyword>
<keyword evidence="6 10" id="KW-0067">ATP-binding</keyword>
<dbReference type="Gene3D" id="3.40.50.1000">
    <property type="entry name" value="HAD superfamily/HAD-like"/>
    <property type="match status" value="1"/>
</dbReference>
<evidence type="ECO:0000256" key="4">
    <source>
        <dbReference type="ARBA" id="ARBA00022723"/>
    </source>
</evidence>
<dbReference type="SUPFAM" id="SSF81653">
    <property type="entry name" value="Calcium ATPase, transduction domain A"/>
    <property type="match status" value="1"/>
</dbReference>
<evidence type="ECO:0000256" key="8">
    <source>
        <dbReference type="ARBA" id="ARBA00022989"/>
    </source>
</evidence>
<evidence type="ECO:0000256" key="5">
    <source>
        <dbReference type="ARBA" id="ARBA00022741"/>
    </source>
</evidence>
<organism evidence="13 14">
    <name type="scientific">Spiroplasma ixodetis</name>
    <dbReference type="NCBI Taxonomy" id="2141"/>
    <lineage>
        <taxon>Bacteria</taxon>
        <taxon>Bacillati</taxon>
        <taxon>Mycoplasmatota</taxon>
        <taxon>Mollicutes</taxon>
        <taxon>Entomoplasmatales</taxon>
        <taxon>Spiroplasmataceae</taxon>
        <taxon>Spiroplasma</taxon>
    </lineage>
</organism>
<feature type="region of interest" description="Disordered" evidence="11">
    <location>
        <begin position="97"/>
        <end position="120"/>
    </location>
</feature>
<dbReference type="SUPFAM" id="SSF81665">
    <property type="entry name" value="Calcium ATPase, transmembrane domain M"/>
    <property type="match status" value="1"/>
</dbReference>
<dbReference type="PROSITE" id="PS50846">
    <property type="entry name" value="HMA_2"/>
    <property type="match status" value="1"/>
</dbReference>
<dbReference type="InterPro" id="IPR036163">
    <property type="entry name" value="HMA_dom_sf"/>
</dbReference>
<evidence type="ECO:0000256" key="9">
    <source>
        <dbReference type="ARBA" id="ARBA00023136"/>
    </source>
</evidence>
<dbReference type="InterPro" id="IPR001757">
    <property type="entry name" value="P_typ_ATPase"/>
</dbReference>
<keyword evidence="14" id="KW-1185">Reference proteome</keyword>
<dbReference type="PANTHER" id="PTHR43520">
    <property type="entry name" value="ATP7, ISOFORM B"/>
    <property type="match status" value="1"/>
</dbReference>
<dbReference type="InterPro" id="IPR036412">
    <property type="entry name" value="HAD-like_sf"/>
</dbReference>
<dbReference type="Pfam" id="PF00122">
    <property type="entry name" value="E1-E2_ATPase"/>
    <property type="match status" value="1"/>
</dbReference>
<dbReference type="SFLD" id="SFLDG00002">
    <property type="entry name" value="C1.7:_P-type_atpase_like"/>
    <property type="match status" value="1"/>
</dbReference>
<name>A0ABM8JNH0_9MOLU</name>
<evidence type="ECO:0000256" key="6">
    <source>
        <dbReference type="ARBA" id="ARBA00022840"/>
    </source>
</evidence>
<dbReference type="Gene3D" id="3.30.70.100">
    <property type="match status" value="1"/>
</dbReference>
<dbReference type="CDD" id="cd00371">
    <property type="entry name" value="HMA"/>
    <property type="match status" value="1"/>
</dbReference>
<keyword evidence="5 10" id="KW-0547">Nucleotide-binding</keyword>
<dbReference type="PRINTS" id="PR00943">
    <property type="entry name" value="CUATPASE"/>
</dbReference>
<keyword evidence="8 10" id="KW-1133">Transmembrane helix</keyword>
<feature type="transmembrane region" description="Helical" evidence="10">
    <location>
        <begin position="742"/>
        <end position="760"/>
    </location>
</feature>
<dbReference type="InterPro" id="IPR027256">
    <property type="entry name" value="P-typ_ATPase_IB"/>
</dbReference>
<dbReference type="InterPro" id="IPR008250">
    <property type="entry name" value="ATPase_P-typ_transduc_dom_A_sf"/>
</dbReference>
<evidence type="ECO:0000256" key="1">
    <source>
        <dbReference type="ARBA" id="ARBA00004127"/>
    </source>
</evidence>
<dbReference type="InterPro" id="IPR023298">
    <property type="entry name" value="ATPase_P-typ_TM_dom_sf"/>
</dbReference>
<keyword evidence="7" id="KW-1278">Translocase</keyword>
<evidence type="ECO:0000256" key="7">
    <source>
        <dbReference type="ARBA" id="ARBA00022967"/>
    </source>
</evidence>
<dbReference type="Gene3D" id="3.40.1110.10">
    <property type="entry name" value="Calcium-transporting ATPase, cytoplasmic domain N"/>
    <property type="match status" value="1"/>
</dbReference>
<accession>A0ABM8JNH0</accession>
<feature type="transmembrane region" description="Helical" evidence="10">
    <location>
        <begin position="222"/>
        <end position="244"/>
    </location>
</feature>
<evidence type="ECO:0000256" key="11">
    <source>
        <dbReference type="SAM" id="MobiDB-lite"/>
    </source>
</evidence>
<dbReference type="InterPro" id="IPR023299">
    <property type="entry name" value="ATPase_P-typ_cyto_dom_N"/>
</dbReference>